<organism evidence="1">
    <name type="scientific">Myoviridae sp. cteBs22</name>
    <dbReference type="NCBI Taxonomy" id="2826675"/>
    <lineage>
        <taxon>Viruses</taxon>
        <taxon>Duplodnaviria</taxon>
        <taxon>Heunggongvirae</taxon>
        <taxon>Uroviricota</taxon>
        <taxon>Caudoviricetes</taxon>
    </lineage>
</organism>
<accession>A0A8S5R145</accession>
<name>A0A8S5R145_9CAUD</name>
<dbReference type="EMBL" id="BK015784">
    <property type="protein sequence ID" value="DAE24809.1"/>
    <property type="molecule type" value="Genomic_DNA"/>
</dbReference>
<protein>
    <submittedName>
        <fullName evidence="1">Uncharacterized protein</fullName>
    </submittedName>
</protein>
<reference evidence="1" key="1">
    <citation type="journal article" date="2021" name="Proc. Natl. Acad. Sci. U.S.A.">
        <title>A Catalog of Tens of Thousands of Viruses from Human Metagenomes Reveals Hidden Associations with Chronic Diseases.</title>
        <authorList>
            <person name="Tisza M.J."/>
            <person name="Buck C.B."/>
        </authorList>
    </citation>
    <scope>NUCLEOTIDE SEQUENCE</scope>
    <source>
        <strain evidence="1">CteBs22</strain>
    </source>
</reference>
<proteinExistence type="predicted"/>
<evidence type="ECO:0000313" key="1">
    <source>
        <dbReference type="EMBL" id="DAE24809.1"/>
    </source>
</evidence>
<sequence length="48" mass="5481">MDRLIAANLDHRKVVFFSDGVVLNVPEIDTTSSDFEKNLPPWKRNSHA</sequence>